<evidence type="ECO:0000313" key="1">
    <source>
        <dbReference type="EMBL" id="CAG7835168.1"/>
    </source>
</evidence>
<keyword evidence="2" id="KW-1185">Reference proteome</keyword>
<dbReference type="AlphaFoldDB" id="A0A8J2PLD3"/>
<dbReference type="Proteomes" id="UP000708208">
    <property type="component" value="Unassembled WGS sequence"/>
</dbReference>
<reference evidence="1" key="1">
    <citation type="submission" date="2021-06" db="EMBL/GenBank/DDBJ databases">
        <authorList>
            <person name="Hodson N. C."/>
            <person name="Mongue J. A."/>
            <person name="Jaron S. K."/>
        </authorList>
    </citation>
    <scope>NUCLEOTIDE SEQUENCE</scope>
</reference>
<accession>A0A8J2PLD3</accession>
<comment type="caution">
    <text evidence="1">The sequence shown here is derived from an EMBL/GenBank/DDBJ whole genome shotgun (WGS) entry which is preliminary data.</text>
</comment>
<organism evidence="1 2">
    <name type="scientific">Allacma fusca</name>
    <dbReference type="NCBI Taxonomy" id="39272"/>
    <lineage>
        <taxon>Eukaryota</taxon>
        <taxon>Metazoa</taxon>
        <taxon>Ecdysozoa</taxon>
        <taxon>Arthropoda</taxon>
        <taxon>Hexapoda</taxon>
        <taxon>Collembola</taxon>
        <taxon>Symphypleona</taxon>
        <taxon>Sminthuridae</taxon>
        <taxon>Allacma</taxon>
    </lineage>
</organism>
<dbReference type="EMBL" id="CAJVCH010570548">
    <property type="protein sequence ID" value="CAG7835168.1"/>
    <property type="molecule type" value="Genomic_DNA"/>
</dbReference>
<proteinExistence type="predicted"/>
<gene>
    <name evidence="1" type="ORF">AFUS01_LOCUS44576</name>
</gene>
<protein>
    <submittedName>
        <fullName evidence="1">Uncharacterized protein</fullName>
    </submittedName>
</protein>
<sequence length="124" mass="14056">MAKVANKYSYPLANRIQERITNAAVLSPSTKSRLSRSFEVAAGLGRSEGCVKFICEPWRSISSSNPLGFSDSFRLGKYLDSYLNSSDSILANLLSSWKNRLVFRKKSRPNARTQTVRVKKQRFF</sequence>
<name>A0A8J2PLD3_9HEXA</name>
<evidence type="ECO:0000313" key="2">
    <source>
        <dbReference type="Proteomes" id="UP000708208"/>
    </source>
</evidence>